<protein>
    <recommendedName>
        <fullName evidence="5">Ribonuclease VapC</fullName>
        <shortName evidence="5">RNase VapC</shortName>
        <ecNumber evidence="5">3.1.-.-</ecNumber>
    </recommendedName>
    <alternativeName>
        <fullName evidence="5">Putative toxin VapC</fullName>
    </alternativeName>
</protein>
<accession>Q5JHE5</accession>
<dbReference type="InterPro" id="IPR029060">
    <property type="entry name" value="PIN-like_dom_sf"/>
</dbReference>
<name>Q5JHE5_THEKO</name>
<dbReference type="Proteomes" id="UP000000536">
    <property type="component" value="Chromosome"/>
</dbReference>
<feature type="binding site" evidence="5">
    <location>
        <position position="9"/>
    </location>
    <ligand>
        <name>Mg(2+)</name>
        <dbReference type="ChEBI" id="CHEBI:18420"/>
    </ligand>
</feature>
<feature type="domain" description="PIN" evidence="6">
    <location>
        <begin position="4"/>
        <end position="144"/>
    </location>
</feature>
<dbReference type="HOGENOM" id="CLU_134210_1_1_2"/>
<dbReference type="GO" id="GO:0090729">
    <property type="term" value="F:toxin activity"/>
    <property type="evidence" value="ECO:0007669"/>
    <property type="project" value="UniProtKB-KW"/>
</dbReference>
<dbReference type="KEGG" id="tko:TK0734"/>
<dbReference type="CDD" id="cd18677">
    <property type="entry name" value="PIN_MjVapC2-VapC6_like"/>
    <property type="match status" value="1"/>
</dbReference>
<dbReference type="SUPFAM" id="SSF88723">
    <property type="entry name" value="PIN domain-like"/>
    <property type="match status" value="1"/>
</dbReference>
<dbReference type="InParanoid" id="Q5JHE5"/>
<keyword evidence="5" id="KW-0800">Toxin</keyword>
<feature type="binding site" evidence="5">
    <location>
        <position position="120"/>
    </location>
    <ligand>
        <name>Mg(2+)</name>
        <dbReference type="ChEBI" id="CHEBI:18420"/>
    </ligand>
</feature>
<evidence type="ECO:0000256" key="4">
    <source>
        <dbReference type="ARBA" id="ARBA00022801"/>
    </source>
</evidence>
<dbReference type="eggNOG" id="arCOG00710">
    <property type="taxonomic scope" value="Archaea"/>
</dbReference>
<comment type="function">
    <text evidence="5">Toxic component of a toxin-antitoxin (TA) system. An RNase.</text>
</comment>
<evidence type="ECO:0000313" key="8">
    <source>
        <dbReference type="Proteomes" id="UP000000536"/>
    </source>
</evidence>
<dbReference type="Pfam" id="PF01850">
    <property type="entry name" value="PIN"/>
    <property type="match status" value="1"/>
</dbReference>
<dbReference type="Gene3D" id="3.40.50.1010">
    <property type="entry name" value="5'-nuclease"/>
    <property type="match status" value="1"/>
</dbReference>
<dbReference type="PANTHER" id="PTHR39677:SF4">
    <property type="entry name" value="RIBONUCLEASE VAPC6"/>
    <property type="match status" value="1"/>
</dbReference>
<keyword evidence="2 5" id="KW-0540">Nuclease</keyword>
<sequence>MSRSEVFVDSSVLVGLNLGDEKAKKLVKSLIEEGHALVINPIVFSETAYKVMFTLAIRDGLKGVYDLKKHLDEYTWVYEKVRDSIEKLVKSGFLRVLEIDWQISRLSAELGEKYGLLTNDAMIVATCKSYGIEKIATFDSDFEKVDFLEVISPLISEQDG</sequence>
<dbReference type="GO" id="GO:0004540">
    <property type="term" value="F:RNA nuclease activity"/>
    <property type="evidence" value="ECO:0007669"/>
    <property type="project" value="InterPro"/>
</dbReference>
<comment type="cofactor">
    <cofactor evidence="5">
        <name>Mg(2+)</name>
        <dbReference type="ChEBI" id="CHEBI:18420"/>
    </cofactor>
</comment>
<dbReference type="HAMAP" id="MF_00265">
    <property type="entry name" value="VapC_Nob1"/>
    <property type="match status" value="1"/>
</dbReference>
<keyword evidence="4 5" id="KW-0378">Hydrolase</keyword>
<proteinExistence type="inferred from homology"/>
<gene>
    <name evidence="5" type="primary">vapC</name>
    <name evidence="7" type="ordered locus">TK0734</name>
</gene>
<dbReference type="EnsemblBacteria" id="BAD84923">
    <property type="protein sequence ID" value="BAD84923"/>
    <property type="gene ID" value="TK0734"/>
</dbReference>
<dbReference type="GeneID" id="78447248"/>
<dbReference type="InterPro" id="IPR022907">
    <property type="entry name" value="VapC_family"/>
</dbReference>
<evidence type="ECO:0000256" key="1">
    <source>
        <dbReference type="ARBA" id="ARBA00022649"/>
    </source>
</evidence>
<dbReference type="PhylomeDB" id="Q5JHE5"/>
<dbReference type="InterPro" id="IPR002716">
    <property type="entry name" value="PIN_dom"/>
</dbReference>
<evidence type="ECO:0000256" key="5">
    <source>
        <dbReference type="HAMAP-Rule" id="MF_00265"/>
    </source>
</evidence>
<reference evidence="7 8" key="1">
    <citation type="journal article" date="2005" name="Genome Res.">
        <title>Complete genome sequence of the hyperthermophilic archaeon Thermococcus kodakaraensis KOD1 and comparison with Pyrococcus genomes.</title>
        <authorList>
            <person name="Fukui T."/>
            <person name="Atomi H."/>
            <person name="Kanai T."/>
            <person name="Matsumi R."/>
            <person name="Fujiwara S."/>
            <person name="Imanaka T."/>
        </authorList>
    </citation>
    <scope>NUCLEOTIDE SEQUENCE [LARGE SCALE GENOMIC DNA]</scope>
    <source>
        <strain evidence="8">ATCC BAA-918 / JCM 12380 / KOD1</strain>
    </source>
</reference>
<keyword evidence="3 5" id="KW-0479">Metal-binding</keyword>
<dbReference type="EMBL" id="AP006878">
    <property type="protein sequence ID" value="BAD84923.1"/>
    <property type="molecule type" value="Genomic_DNA"/>
</dbReference>
<keyword evidence="8" id="KW-1185">Reference proteome</keyword>
<dbReference type="PATRIC" id="fig|69014.16.peg.714"/>
<dbReference type="OrthoDB" id="147997at2157"/>
<dbReference type="SMART" id="SM00670">
    <property type="entry name" value="PINc"/>
    <property type="match status" value="1"/>
</dbReference>
<evidence type="ECO:0000256" key="2">
    <source>
        <dbReference type="ARBA" id="ARBA00022722"/>
    </source>
</evidence>
<dbReference type="EC" id="3.1.-.-" evidence="5"/>
<evidence type="ECO:0000259" key="6">
    <source>
        <dbReference type="SMART" id="SM00670"/>
    </source>
</evidence>
<evidence type="ECO:0000256" key="3">
    <source>
        <dbReference type="ARBA" id="ARBA00022723"/>
    </source>
</evidence>
<keyword evidence="5" id="KW-0460">Magnesium</keyword>
<dbReference type="PANTHER" id="PTHR39677">
    <property type="entry name" value="RIBONUCLEASE VAPC6"/>
    <property type="match status" value="1"/>
</dbReference>
<dbReference type="STRING" id="69014.TK0734"/>
<organism evidence="7 8">
    <name type="scientific">Thermococcus kodakarensis (strain ATCC BAA-918 / JCM 12380 / KOD1)</name>
    <name type="common">Pyrococcus kodakaraensis (strain KOD1)</name>
    <dbReference type="NCBI Taxonomy" id="69014"/>
    <lineage>
        <taxon>Archaea</taxon>
        <taxon>Methanobacteriati</taxon>
        <taxon>Methanobacteriota</taxon>
        <taxon>Thermococci</taxon>
        <taxon>Thermococcales</taxon>
        <taxon>Thermococcaceae</taxon>
        <taxon>Thermococcus</taxon>
    </lineage>
</organism>
<comment type="similarity">
    <text evidence="5">Belongs to the PINc/VapC protein family.</text>
</comment>
<keyword evidence="1 5" id="KW-1277">Toxin-antitoxin system</keyword>
<dbReference type="GO" id="GO:0016787">
    <property type="term" value="F:hydrolase activity"/>
    <property type="evidence" value="ECO:0007669"/>
    <property type="project" value="UniProtKB-KW"/>
</dbReference>
<dbReference type="GO" id="GO:0000287">
    <property type="term" value="F:magnesium ion binding"/>
    <property type="evidence" value="ECO:0007669"/>
    <property type="project" value="UniProtKB-UniRule"/>
</dbReference>
<dbReference type="RefSeq" id="WP_011249685.1">
    <property type="nucleotide sequence ID" value="NC_006624.1"/>
</dbReference>
<dbReference type="AlphaFoldDB" id="Q5JHE5"/>
<evidence type="ECO:0000313" key="7">
    <source>
        <dbReference type="EMBL" id="BAD84923.1"/>
    </source>
</evidence>